<dbReference type="InterPro" id="IPR050287">
    <property type="entry name" value="MTA/SAH_deaminase"/>
</dbReference>
<protein>
    <recommendedName>
        <fullName evidence="2">Amidohydrolase-related domain-containing protein</fullName>
    </recommendedName>
</protein>
<dbReference type="OrthoDB" id="9807210at2"/>
<evidence type="ECO:0000256" key="1">
    <source>
        <dbReference type="ARBA" id="ARBA00022801"/>
    </source>
</evidence>
<dbReference type="SUPFAM" id="SSF51556">
    <property type="entry name" value="Metallo-dependent hydrolases"/>
    <property type="match status" value="1"/>
</dbReference>
<accession>A0A3G1KTV4</accession>
<dbReference type="SUPFAM" id="SSF51338">
    <property type="entry name" value="Composite domain of metallo-dependent hydrolases"/>
    <property type="match status" value="1"/>
</dbReference>
<organism evidence="3 4">
    <name type="scientific">Formimonas warabiya</name>
    <dbReference type="NCBI Taxonomy" id="1761012"/>
    <lineage>
        <taxon>Bacteria</taxon>
        <taxon>Bacillati</taxon>
        <taxon>Bacillota</taxon>
        <taxon>Clostridia</taxon>
        <taxon>Eubacteriales</taxon>
        <taxon>Peptococcaceae</taxon>
        <taxon>Candidatus Formimonas</taxon>
    </lineage>
</organism>
<dbReference type="InterPro" id="IPR011059">
    <property type="entry name" value="Metal-dep_hydrolase_composite"/>
</dbReference>
<proteinExistence type="predicted"/>
<dbReference type="Pfam" id="PF01979">
    <property type="entry name" value="Amidohydro_1"/>
    <property type="match status" value="1"/>
</dbReference>
<dbReference type="Gene3D" id="3.20.20.140">
    <property type="entry name" value="Metal-dependent hydrolases"/>
    <property type="match status" value="1"/>
</dbReference>
<sequence length="450" mass="50115">MAIKNTILIKNGYIVTMNGKSENFLGDILVENDRIKKIEARIVDRADQIIDASDKVIIPGLIQTHVHLCQTLFRNIANDLALMEWLDIIMPLESCHDEETAYISAKLGIAEMLKSGTTTINDMGAANFATETAYAVKDLGIRAQLGRTIMDSDWAPEYLRHDTEKGLVETEDFINKWHGQADHNITCGLPIRWILTTTDQSLKGLKDIAAKYHVPIHTHANENLSENEVIFQEKGMSTIEYFCKLGLTDHKLQMAHCIWVSEKEKQILKENNISVLHCPSCNNKAASGIAPVPEYLSGGINVSLGADTAACNDNLDLFVEMRLAALMQKPRLGPTSISADDVFKMATSEGAKALLLDKQIGSIEVGKKADIVILNRSIRNSPFNIDNVIPALVYSFNGRDVNTTVVNGRILVKDGRLVDFDEHQLMKEAEYAIKKVIAKAKKLNRYQDKR</sequence>
<dbReference type="Gene3D" id="2.30.40.10">
    <property type="entry name" value="Urease, subunit C, domain 1"/>
    <property type="match status" value="1"/>
</dbReference>
<dbReference type="CDD" id="cd01298">
    <property type="entry name" value="ATZ_TRZ_like"/>
    <property type="match status" value="1"/>
</dbReference>
<evidence type="ECO:0000259" key="2">
    <source>
        <dbReference type="Pfam" id="PF01979"/>
    </source>
</evidence>
<gene>
    <name evidence="3" type="ORF">DCMF_14740</name>
</gene>
<evidence type="ECO:0000313" key="3">
    <source>
        <dbReference type="EMBL" id="ATW25857.1"/>
    </source>
</evidence>
<dbReference type="PANTHER" id="PTHR43794:SF11">
    <property type="entry name" value="AMIDOHYDROLASE-RELATED DOMAIN-CONTAINING PROTEIN"/>
    <property type="match status" value="1"/>
</dbReference>
<dbReference type="InterPro" id="IPR032466">
    <property type="entry name" value="Metal_Hydrolase"/>
</dbReference>
<dbReference type="PANTHER" id="PTHR43794">
    <property type="entry name" value="AMINOHYDROLASE SSNA-RELATED"/>
    <property type="match status" value="1"/>
</dbReference>
<dbReference type="KEGG" id="fwa:DCMF_14740"/>
<dbReference type="GO" id="GO:0016810">
    <property type="term" value="F:hydrolase activity, acting on carbon-nitrogen (but not peptide) bonds"/>
    <property type="evidence" value="ECO:0007669"/>
    <property type="project" value="InterPro"/>
</dbReference>
<evidence type="ECO:0000313" key="4">
    <source>
        <dbReference type="Proteomes" id="UP000323521"/>
    </source>
</evidence>
<dbReference type="EMBL" id="CP017634">
    <property type="protein sequence ID" value="ATW25857.1"/>
    <property type="molecule type" value="Genomic_DNA"/>
</dbReference>
<name>A0A3G1KTV4_FORW1</name>
<dbReference type="AlphaFoldDB" id="A0A3G1KTV4"/>
<dbReference type="InterPro" id="IPR006680">
    <property type="entry name" value="Amidohydro-rel"/>
</dbReference>
<keyword evidence="4" id="KW-1185">Reference proteome</keyword>
<dbReference type="RefSeq" id="WP_148135120.1">
    <property type="nucleotide sequence ID" value="NZ_CP017634.1"/>
</dbReference>
<keyword evidence="1" id="KW-0378">Hydrolase</keyword>
<reference evidence="3 4" key="1">
    <citation type="submission" date="2016-10" db="EMBL/GenBank/DDBJ databases">
        <title>Complete Genome Sequence of Peptococcaceae strain DCMF.</title>
        <authorList>
            <person name="Edwards R.J."/>
            <person name="Holland S.I."/>
            <person name="Deshpande N.P."/>
            <person name="Wong Y.K."/>
            <person name="Ertan H."/>
            <person name="Manefield M."/>
            <person name="Russell T.L."/>
            <person name="Lee M.J."/>
        </authorList>
    </citation>
    <scope>NUCLEOTIDE SEQUENCE [LARGE SCALE GENOMIC DNA]</scope>
    <source>
        <strain evidence="3 4">DCMF</strain>
    </source>
</reference>
<feature type="domain" description="Amidohydrolase-related" evidence="2">
    <location>
        <begin position="56"/>
        <end position="410"/>
    </location>
</feature>
<dbReference type="Proteomes" id="UP000323521">
    <property type="component" value="Chromosome"/>
</dbReference>